<gene>
    <name evidence="1" type="ORF">EV421DRAFT_1907157</name>
</gene>
<accession>A0AA39MKW4</accession>
<comment type="caution">
    <text evidence="1">The sequence shown here is derived from an EMBL/GenBank/DDBJ whole genome shotgun (WGS) entry which is preliminary data.</text>
</comment>
<keyword evidence="2" id="KW-1185">Reference proteome</keyword>
<organism evidence="1 2">
    <name type="scientific">Armillaria borealis</name>
    <dbReference type="NCBI Taxonomy" id="47425"/>
    <lineage>
        <taxon>Eukaryota</taxon>
        <taxon>Fungi</taxon>
        <taxon>Dikarya</taxon>
        <taxon>Basidiomycota</taxon>
        <taxon>Agaricomycotina</taxon>
        <taxon>Agaricomycetes</taxon>
        <taxon>Agaricomycetidae</taxon>
        <taxon>Agaricales</taxon>
        <taxon>Marasmiineae</taxon>
        <taxon>Physalacriaceae</taxon>
        <taxon>Armillaria</taxon>
    </lineage>
</organism>
<reference evidence="1" key="1">
    <citation type="submission" date="2023-06" db="EMBL/GenBank/DDBJ databases">
        <authorList>
            <consortium name="Lawrence Berkeley National Laboratory"/>
            <person name="Ahrendt S."/>
            <person name="Sahu N."/>
            <person name="Indic B."/>
            <person name="Wong-Bajracharya J."/>
            <person name="Merenyi Z."/>
            <person name="Ke H.-M."/>
            <person name="Monk M."/>
            <person name="Kocsube S."/>
            <person name="Drula E."/>
            <person name="Lipzen A."/>
            <person name="Balint B."/>
            <person name="Henrissat B."/>
            <person name="Andreopoulos B."/>
            <person name="Martin F.M."/>
            <person name="Harder C.B."/>
            <person name="Rigling D."/>
            <person name="Ford K.L."/>
            <person name="Foster G.D."/>
            <person name="Pangilinan J."/>
            <person name="Papanicolaou A."/>
            <person name="Barry K."/>
            <person name="LaButti K."/>
            <person name="Viragh M."/>
            <person name="Koriabine M."/>
            <person name="Yan M."/>
            <person name="Riley R."/>
            <person name="Champramary S."/>
            <person name="Plett K.L."/>
            <person name="Tsai I.J."/>
            <person name="Slot J."/>
            <person name="Sipos G."/>
            <person name="Plett J."/>
            <person name="Nagy L.G."/>
            <person name="Grigoriev I.V."/>
        </authorList>
    </citation>
    <scope>NUCLEOTIDE SEQUENCE</scope>
    <source>
        <strain evidence="1">FPL87.14</strain>
    </source>
</reference>
<evidence type="ECO:0000313" key="1">
    <source>
        <dbReference type="EMBL" id="KAK0437658.1"/>
    </source>
</evidence>
<dbReference type="AlphaFoldDB" id="A0AA39MKW4"/>
<protein>
    <submittedName>
        <fullName evidence="1">Uncharacterized protein</fullName>
    </submittedName>
</protein>
<proteinExistence type="predicted"/>
<dbReference type="EMBL" id="JAUEPT010000047">
    <property type="protein sequence ID" value="KAK0437658.1"/>
    <property type="molecule type" value="Genomic_DNA"/>
</dbReference>
<evidence type="ECO:0000313" key="2">
    <source>
        <dbReference type="Proteomes" id="UP001175226"/>
    </source>
</evidence>
<dbReference type="Proteomes" id="UP001175226">
    <property type="component" value="Unassembled WGS sequence"/>
</dbReference>
<name>A0AA39MKW4_9AGAR</name>
<sequence>MLTAHYSLIYVLLKERKEARHRRRDEAYTKFPKVTISAHKISNDKEIMVPLQRTYTDTKPVISASLANTLCTTLGLQSLLEQLNITLGTSCSLETPAVISLLEDCIANKYDFGTAYGRYRAVWYTDDWSTVPDELRKCKEMGCEN</sequence>